<feature type="binding site" evidence="7">
    <location>
        <position position="331"/>
    </location>
    <ligand>
        <name>3-phosphoshikimate</name>
        <dbReference type="ChEBI" id="CHEBI:145989"/>
    </ligand>
</feature>
<dbReference type="InterPro" id="IPR036968">
    <property type="entry name" value="Enolpyruvate_Tfrase_sf"/>
</dbReference>
<dbReference type="Gene3D" id="3.65.10.10">
    <property type="entry name" value="Enolpyruvate transferase domain"/>
    <property type="match status" value="2"/>
</dbReference>
<comment type="pathway">
    <text evidence="1 7">Metabolic intermediate biosynthesis; chorismate biosynthesis; chorismate from D-erythrose 4-phosphate and phosphoenolpyruvate: step 6/7.</text>
</comment>
<feature type="binding site" evidence="7">
    <location>
        <position position="40"/>
    </location>
    <ligand>
        <name>3-phosphoshikimate</name>
        <dbReference type="ChEBI" id="CHEBI:145989"/>
    </ligand>
</feature>
<evidence type="ECO:0000259" key="8">
    <source>
        <dbReference type="Pfam" id="PF00275"/>
    </source>
</evidence>
<evidence type="ECO:0000313" key="9">
    <source>
        <dbReference type="EMBL" id="ODP26039.1"/>
    </source>
</evidence>
<evidence type="ECO:0000256" key="7">
    <source>
        <dbReference type="HAMAP-Rule" id="MF_00210"/>
    </source>
</evidence>
<keyword evidence="5 7" id="KW-0057">Aromatic amino acid biosynthesis</keyword>
<evidence type="ECO:0000256" key="2">
    <source>
        <dbReference type="ARBA" id="ARBA00009948"/>
    </source>
</evidence>
<feature type="binding site" evidence="7">
    <location>
        <position position="111"/>
    </location>
    <ligand>
        <name>phosphoenolpyruvate</name>
        <dbReference type="ChEBI" id="CHEBI:58702"/>
    </ligand>
</feature>
<evidence type="ECO:0000256" key="5">
    <source>
        <dbReference type="ARBA" id="ARBA00023141"/>
    </source>
</evidence>
<feature type="binding site" evidence="7">
    <location>
        <position position="186"/>
    </location>
    <ligand>
        <name>3-phosphoshikimate</name>
        <dbReference type="ChEBI" id="CHEBI:145989"/>
    </ligand>
</feature>
<keyword evidence="4 7" id="KW-0808">Transferase</keyword>
<sequence>MHEADLRARSPWSDYNEYSLVEIGPAQKLINSEIVIPGSKSFTNRALIIAALAKGNSFLKGILRSDDSYWCIDALRKLGVEIEVNEESVLVCGVNGKWPNEEAKLYIGAAGTIARFLPGALATSTNGTWTVEASKRMSERPIRPLIDALIDLGADITYLEREGYYPIEVHGNGLKGGDVWISGSISSQFISGVLISAPYAKDPVKVNIKDHIVQHAYVKITIGLMEEFGAKVTYTHDLNNMIIENSQYIGKDITLEADASTCGYFLALAALTQGKIRIINIGYDTNQPDIKMIDIFEKMGCTVTRGDTFIELIGPKQLKGGFDISMKELSDQTMTLATTAIFADGPIAIHDVAHIRTHESDRIKVICDSLSALGIQVEEREDGLTVYPGLPKPVLLQSHDDHRIAMSLALIGARVKGIQITDPGCVSKTCPNFFGMLKDLGLSVNFKDKEEDGK</sequence>
<feature type="binding site" evidence="7">
    <location>
        <position position="428"/>
    </location>
    <ligand>
        <name>phosphoenolpyruvate</name>
        <dbReference type="ChEBI" id="CHEBI:58702"/>
    </ligand>
</feature>
<feature type="binding site" evidence="7">
    <location>
        <position position="140"/>
    </location>
    <ligand>
        <name>phosphoenolpyruvate</name>
        <dbReference type="ChEBI" id="CHEBI:58702"/>
    </ligand>
</feature>
<name>A0A1E3KWX2_9BACL</name>
<dbReference type="PATRIC" id="fig|1886670.3.peg.4638"/>
<feature type="binding site" evidence="7">
    <location>
        <position position="40"/>
    </location>
    <ligand>
        <name>phosphoenolpyruvate</name>
        <dbReference type="ChEBI" id="CHEBI:58702"/>
    </ligand>
</feature>
<comment type="subunit">
    <text evidence="7">Monomer.</text>
</comment>
<dbReference type="InterPro" id="IPR001986">
    <property type="entry name" value="Enolpyruvate_Tfrase_dom"/>
</dbReference>
<feature type="binding site" evidence="7">
    <location>
        <position position="358"/>
    </location>
    <ligand>
        <name>3-phosphoshikimate</name>
        <dbReference type="ChEBI" id="CHEBI:145989"/>
    </ligand>
</feature>
<comment type="similarity">
    <text evidence="2 7">Belongs to the EPSP synthase family.</text>
</comment>
<dbReference type="GO" id="GO:0008652">
    <property type="term" value="P:amino acid biosynthetic process"/>
    <property type="evidence" value="ECO:0007669"/>
    <property type="project" value="UniProtKB-KW"/>
</dbReference>
<dbReference type="EC" id="2.5.1.19" evidence="7"/>
<dbReference type="RefSeq" id="WP_069329923.1">
    <property type="nucleotide sequence ID" value="NZ_MDER01000100.1"/>
</dbReference>
<comment type="subcellular location">
    <subcellularLocation>
        <location evidence="7">Cytoplasm</location>
    </subcellularLocation>
</comment>
<accession>A0A1E3KWX2</accession>
<protein>
    <recommendedName>
        <fullName evidence="7">3-phosphoshikimate 1-carboxyvinyltransferase</fullName>
        <ecNumber evidence="7">2.5.1.19</ecNumber>
    </recommendedName>
    <alternativeName>
        <fullName evidence="7">5-enolpyruvylshikimate-3-phosphate synthase</fullName>
        <shortName evidence="7">EPSP synthase</shortName>
        <shortName evidence="7">EPSPS</shortName>
    </alternativeName>
</protein>
<dbReference type="InterPro" id="IPR006264">
    <property type="entry name" value="EPSP_synthase"/>
</dbReference>
<dbReference type="STRING" id="1886670.PTI45_04625"/>
<dbReference type="PROSITE" id="PS00885">
    <property type="entry name" value="EPSP_SYNTHASE_2"/>
    <property type="match status" value="1"/>
</dbReference>
<dbReference type="CDD" id="cd01556">
    <property type="entry name" value="EPSP_synthase"/>
    <property type="match status" value="1"/>
</dbReference>
<reference evidence="9 10" key="1">
    <citation type="submission" date="2016-08" db="EMBL/GenBank/DDBJ databases">
        <title>Genome sequencing of Paenibacillus sp. TI45-13ar, isolated from Korean traditional nuruk.</title>
        <authorList>
            <person name="Kim S.-J."/>
        </authorList>
    </citation>
    <scope>NUCLEOTIDE SEQUENCE [LARGE SCALE GENOMIC DNA]</scope>
    <source>
        <strain evidence="9 10">TI45-13ar</strain>
    </source>
</reference>
<dbReference type="InterPro" id="IPR013792">
    <property type="entry name" value="RNA3'P_cycl/enolpyr_Trfase_a/b"/>
</dbReference>
<dbReference type="SUPFAM" id="SSF55205">
    <property type="entry name" value="EPT/RTPC-like"/>
    <property type="match status" value="1"/>
</dbReference>
<evidence type="ECO:0000313" key="10">
    <source>
        <dbReference type="Proteomes" id="UP000094578"/>
    </source>
</evidence>
<dbReference type="Pfam" id="PF00275">
    <property type="entry name" value="EPSP_synthase"/>
    <property type="match status" value="1"/>
</dbReference>
<feature type="domain" description="Enolpyruvate transferase" evidence="8">
    <location>
        <begin position="28"/>
        <end position="436"/>
    </location>
</feature>
<comment type="catalytic activity">
    <reaction evidence="6">
        <text>3-phosphoshikimate + phosphoenolpyruvate = 5-O-(1-carboxyvinyl)-3-phosphoshikimate + phosphate</text>
        <dbReference type="Rhea" id="RHEA:21256"/>
        <dbReference type="ChEBI" id="CHEBI:43474"/>
        <dbReference type="ChEBI" id="CHEBI:57701"/>
        <dbReference type="ChEBI" id="CHEBI:58702"/>
        <dbReference type="ChEBI" id="CHEBI:145989"/>
        <dbReference type="EC" id="2.5.1.19"/>
    </reaction>
    <physiologicalReaction direction="left-to-right" evidence="6">
        <dbReference type="Rhea" id="RHEA:21257"/>
    </physiologicalReaction>
</comment>
<dbReference type="GO" id="GO:0005737">
    <property type="term" value="C:cytoplasm"/>
    <property type="evidence" value="ECO:0007669"/>
    <property type="project" value="UniProtKB-SubCell"/>
</dbReference>
<comment type="caution">
    <text evidence="9">The sequence shown here is derived from an EMBL/GenBank/DDBJ whole genome shotgun (WGS) entry which is preliminary data.</text>
</comment>
<comment type="caution">
    <text evidence="7">Lacks conserved residue(s) required for the propagation of feature annotation.</text>
</comment>
<feature type="active site" description="Proton acceptor" evidence="7">
    <location>
        <position position="331"/>
    </location>
</feature>
<gene>
    <name evidence="7" type="primary">aroA</name>
    <name evidence="9" type="ORF">PTI45_04625</name>
</gene>
<evidence type="ECO:0000256" key="6">
    <source>
        <dbReference type="ARBA" id="ARBA00044633"/>
    </source>
</evidence>
<evidence type="ECO:0000256" key="3">
    <source>
        <dbReference type="ARBA" id="ARBA00022605"/>
    </source>
</evidence>
<dbReference type="GO" id="GO:0009073">
    <property type="term" value="P:aromatic amino acid family biosynthetic process"/>
    <property type="evidence" value="ECO:0007669"/>
    <property type="project" value="UniProtKB-KW"/>
</dbReference>
<feature type="binding site" evidence="7">
    <location>
        <position position="187"/>
    </location>
    <ligand>
        <name>3-phosphoshikimate</name>
        <dbReference type="ChEBI" id="CHEBI:145989"/>
    </ligand>
</feature>
<dbReference type="Proteomes" id="UP000094578">
    <property type="component" value="Unassembled WGS sequence"/>
</dbReference>
<dbReference type="NCBIfam" id="TIGR01356">
    <property type="entry name" value="aroA"/>
    <property type="match status" value="1"/>
</dbReference>
<dbReference type="PANTHER" id="PTHR21090:SF5">
    <property type="entry name" value="PENTAFUNCTIONAL AROM POLYPEPTIDE"/>
    <property type="match status" value="1"/>
</dbReference>
<evidence type="ECO:0000256" key="1">
    <source>
        <dbReference type="ARBA" id="ARBA00004811"/>
    </source>
</evidence>
<dbReference type="GO" id="GO:0009423">
    <property type="term" value="P:chorismate biosynthetic process"/>
    <property type="evidence" value="ECO:0007669"/>
    <property type="project" value="UniProtKB-UniRule"/>
</dbReference>
<feature type="binding site" evidence="7">
    <location>
        <position position="362"/>
    </location>
    <ligand>
        <name>phosphoenolpyruvate</name>
        <dbReference type="ChEBI" id="CHEBI:58702"/>
    </ligand>
</feature>
<feature type="binding site" evidence="7">
    <location>
        <position position="45"/>
    </location>
    <ligand>
        <name>3-phosphoshikimate</name>
        <dbReference type="ChEBI" id="CHEBI:145989"/>
    </ligand>
</feature>
<dbReference type="GO" id="GO:0003866">
    <property type="term" value="F:3-phosphoshikimate 1-carboxyvinyltransferase activity"/>
    <property type="evidence" value="ECO:0007669"/>
    <property type="project" value="UniProtKB-UniRule"/>
</dbReference>
<proteinExistence type="inferred from homology"/>
<feature type="binding site" evidence="7">
    <location>
        <position position="41"/>
    </location>
    <ligand>
        <name>3-phosphoshikimate</name>
        <dbReference type="ChEBI" id="CHEBI:145989"/>
    </ligand>
</feature>
<keyword evidence="7" id="KW-0963">Cytoplasm</keyword>
<feature type="binding site" evidence="7">
    <location>
        <position position="188"/>
    </location>
    <ligand>
        <name>phosphoenolpyruvate</name>
        <dbReference type="ChEBI" id="CHEBI:58702"/>
    </ligand>
</feature>
<dbReference type="HAMAP" id="MF_00210">
    <property type="entry name" value="EPSP_synth"/>
    <property type="match status" value="1"/>
</dbReference>
<dbReference type="AlphaFoldDB" id="A0A1E3KWX2"/>
<organism evidence="9 10">
    <name type="scientific">Paenibacillus nuruki</name>
    <dbReference type="NCBI Taxonomy" id="1886670"/>
    <lineage>
        <taxon>Bacteria</taxon>
        <taxon>Bacillati</taxon>
        <taxon>Bacillota</taxon>
        <taxon>Bacilli</taxon>
        <taxon>Bacillales</taxon>
        <taxon>Paenibacillaceae</taxon>
        <taxon>Paenibacillus</taxon>
    </lineage>
</organism>
<feature type="binding site" evidence="7">
    <location>
        <position position="188"/>
    </location>
    <ligand>
        <name>3-phosphoshikimate</name>
        <dbReference type="ChEBI" id="CHEBI:145989"/>
    </ligand>
</feature>
<evidence type="ECO:0000256" key="4">
    <source>
        <dbReference type="ARBA" id="ARBA00022679"/>
    </source>
</evidence>
<feature type="binding site" evidence="7">
    <location>
        <position position="403"/>
    </location>
    <ligand>
        <name>phosphoenolpyruvate</name>
        <dbReference type="ChEBI" id="CHEBI:58702"/>
    </ligand>
</feature>
<dbReference type="PIRSF" id="PIRSF000505">
    <property type="entry name" value="EPSPS"/>
    <property type="match status" value="1"/>
</dbReference>
<dbReference type="EMBL" id="MDER01000100">
    <property type="protein sequence ID" value="ODP26039.1"/>
    <property type="molecule type" value="Genomic_DNA"/>
</dbReference>
<comment type="function">
    <text evidence="7">Catalyzes the transfer of the enolpyruvyl moiety of phosphoenolpyruvate (PEP) to the 5-hydroxyl of shikimate-3-phosphate (S3P) to produce enolpyruvyl shikimate-3-phosphate and inorganic phosphate.</text>
</comment>
<keyword evidence="10" id="KW-1185">Reference proteome</keyword>
<keyword evidence="3 7" id="KW-0028">Amino-acid biosynthesis</keyword>
<dbReference type="UniPathway" id="UPA00053">
    <property type="reaction ID" value="UER00089"/>
</dbReference>
<dbReference type="PANTHER" id="PTHR21090">
    <property type="entry name" value="AROM/DEHYDROQUINATE SYNTHASE"/>
    <property type="match status" value="1"/>
</dbReference>
<dbReference type="InterPro" id="IPR023193">
    <property type="entry name" value="EPSP_synthase_CS"/>
</dbReference>